<proteinExistence type="predicted"/>
<dbReference type="EMBL" id="CAJPUY010000047">
    <property type="protein sequence ID" value="CAG2158428.1"/>
    <property type="molecule type" value="Genomic_DNA"/>
</dbReference>
<dbReference type="SUPFAM" id="SSF51182">
    <property type="entry name" value="RmlC-like cupins"/>
    <property type="match status" value="1"/>
</dbReference>
<feature type="chain" id="PRO_5038123179" description="Cupin type-2 domain-containing protein" evidence="1">
    <location>
        <begin position="25"/>
        <end position="138"/>
    </location>
</feature>
<sequence length="138" mass="14888">MKRQRFLLFLAAATSMVFTGAAAAHTVGDTVKPNFTRAIPNIPGKSLIAVEVLYPPGGASHPHTHAKSSFIYAYVVSGSVASKVNDEPERVYRAGESFFEEPGSRHPVSRNASKTKPAKLLAVFVVDSDDKELTTNDK</sequence>
<dbReference type="InterPro" id="IPR014710">
    <property type="entry name" value="RmlC-like_jellyroll"/>
</dbReference>
<keyword evidence="4" id="KW-1185">Reference proteome</keyword>
<evidence type="ECO:0000259" key="2">
    <source>
        <dbReference type="Pfam" id="PF07883"/>
    </source>
</evidence>
<comment type="caution">
    <text evidence="3">The sequence shown here is derived from an EMBL/GenBank/DDBJ whole genome shotgun (WGS) entry which is preliminary data.</text>
</comment>
<dbReference type="CDD" id="cd02234">
    <property type="entry name" value="cupin_BLR7677-like"/>
    <property type="match status" value="1"/>
</dbReference>
<dbReference type="InterPro" id="IPR013096">
    <property type="entry name" value="Cupin_2"/>
</dbReference>
<dbReference type="PANTHER" id="PTHR38599:SF1">
    <property type="entry name" value="CUPIN DOMAIN PROTEIN (AFU_ORTHOLOGUE AFUA_3G13620)"/>
    <property type="match status" value="1"/>
</dbReference>
<dbReference type="Gene3D" id="2.60.120.10">
    <property type="entry name" value="Jelly Rolls"/>
    <property type="match status" value="1"/>
</dbReference>
<protein>
    <recommendedName>
        <fullName evidence="2">Cupin type-2 domain-containing protein</fullName>
    </recommendedName>
</protein>
<name>A0A916J0U1_9BURK</name>
<dbReference type="InterPro" id="IPR011051">
    <property type="entry name" value="RmlC_Cupin_sf"/>
</dbReference>
<keyword evidence="1" id="KW-0732">Signal</keyword>
<dbReference type="Proteomes" id="UP000672934">
    <property type="component" value="Unassembled WGS sequence"/>
</dbReference>
<dbReference type="Pfam" id="PF07883">
    <property type="entry name" value="Cupin_2"/>
    <property type="match status" value="1"/>
</dbReference>
<feature type="domain" description="Cupin type-2" evidence="2">
    <location>
        <begin position="51"/>
        <end position="124"/>
    </location>
</feature>
<evidence type="ECO:0000313" key="4">
    <source>
        <dbReference type="Proteomes" id="UP000672934"/>
    </source>
</evidence>
<reference evidence="3" key="1">
    <citation type="submission" date="2021-03" db="EMBL/GenBank/DDBJ databases">
        <authorList>
            <person name="Peeters C."/>
        </authorList>
    </citation>
    <scope>NUCLEOTIDE SEQUENCE</scope>
    <source>
        <strain evidence="3">LMG 31506</strain>
    </source>
</reference>
<gene>
    <name evidence="3" type="ORF">LMG31506_06366</name>
</gene>
<organism evidence="3 4">
    <name type="scientific">Cupriavidus yeoncheonensis</name>
    <dbReference type="NCBI Taxonomy" id="1462994"/>
    <lineage>
        <taxon>Bacteria</taxon>
        <taxon>Pseudomonadati</taxon>
        <taxon>Pseudomonadota</taxon>
        <taxon>Betaproteobacteria</taxon>
        <taxon>Burkholderiales</taxon>
        <taxon>Burkholderiaceae</taxon>
        <taxon>Cupriavidus</taxon>
    </lineage>
</organism>
<evidence type="ECO:0000313" key="3">
    <source>
        <dbReference type="EMBL" id="CAG2158428.1"/>
    </source>
</evidence>
<dbReference type="RefSeq" id="WP_211951182.1">
    <property type="nucleotide sequence ID" value="NZ_CAJPUY010000047.1"/>
</dbReference>
<dbReference type="AlphaFoldDB" id="A0A916J0U1"/>
<dbReference type="PANTHER" id="PTHR38599">
    <property type="entry name" value="CUPIN DOMAIN PROTEIN (AFU_ORTHOLOGUE AFUA_3G13620)"/>
    <property type="match status" value="1"/>
</dbReference>
<accession>A0A916J0U1</accession>
<evidence type="ECO:0000256" key="1">
    <source>
        <dbReference type="SAM" id="SignalP"/>
    </source>
</evidence>
<feature type="signal peptide" evidence="1">
    <location>
        <begin position="1"/>
        <end position="24"/>
    </location>
</feature>